<dbReference type="Gene3D" id="1.10.10.60">
    <property type="entry name" value="Homeodomain-like"/>
    <property type="match status" value="2"/>
</dbReference>
<keyword evidence="3" id="KW-0238">DNA-binding</keyword>
<feature type="domain" description="HTH araC/xylS-type" evidence="7">
    <location>
        <begin position="382"/>
        <end position="480"/>
    </location>
</feature>
<evidence type="ECO:0000256" key="5">
    <source>
        <dbReference type="ARBA" id="ARBA00024867"/>
    </source>
</evidence>
<feature type="modified residue" description="4-aspartylphosphate" evidence="6">
    <location>
        <position position="55"/>
    </location>
</feature>
<evidence type="ECO:0000259" key="8">
    <source>
        <dbReference type="PROSITE" id="PS50110"/>
    </source>
</evidence>
<dbReference type="Pfam" id="PF12833">
    <property type="entry name" value="HTH_18"/>
    <property type="match status" value="1"/>
</dbReference>
<dbReference type="EMBL" id="JANFZH010000014">
    <property type="protein sequence ID" value="MCQ4839766.1"/>
    <property type="molecule type" value="Genomic_DNA"/>
</dbReference>
<keyword evidence="6" id="KW-0597">Phosphoprotein</keyword>
<dbReference type="PROSITE" id="PS50110">
    <property type="entry name" value="RESPONSE_REGULATORY"/>
    <property type="match status" value="1"/>
</dbReference>
<evidence type="ECO:0000256" key="4">
    <source>
        <dbReference type="ARBA" id="ARBA00023163"/>
    </source>
</evidence>
<dbReference type="SMART" id="SM00448">
    <property type="entry name" value="REC"/>
    <property type="match status" value="1"/>
</dbReference>
<accession>A0ABT1RYL3</accession>
<dbReference type="PANTHER" id="PTHR43280">
    <property type="entry name" value="ARAC-FAMILY TRANSCRIPTIONAL REGULATOR"/>
    <property type="match status" value="1"/>
</dbReference>
<reference evidence="9 10" key="1">
    <citation type="submission" date="2022-06" db="EMBL/GenBank/DDBJ databases">
        <title>Isolation of gut microbiota from human fecal samples.</title>
        <authorList>
            <person name="Pamer E.G."/>
            <person name="Barat B."/>
            <person name="Waligurski E."/>
            <person name="Medina S."/>
            <person name="Paddock L."/>
            <person name="Mostad J."/>
        </authorList>
    </citation>
    <scope>NUCLEOTIDE SEQUENCE [LARGE SCALE GENOMIC DNA]</scope>
    <source>
        <strain evidence="9 10">DFI.9.73</strain>
    </source>
</reference>
<dbReference type="InterPro" id="IPR001789">
    <property type="entry name" value="Sig_transdc_resp-reg_receiver"/>
</dbReference>
<dbReference type="Proteomes" id="UP001524473">
    <property type="component" value="Unassembled WGS sequence"/>
</dbReference>
<keyword evidence="4" id="KW-0804">Transcription</keyword>
<feature type="domain" description="Response regulatory" evidence="8">
    <location>
        <begin position="3"/>
        <end position="120"/>
    </location>
</feature>
<evidence type="ECO:0000256" key="6">
    <source>
        <dbReference type="PROSITE-ProRule" id="PRU00169"/>
    </source>
</evidence>
<dbReference type="PANTHER" id="PTHR43280:SF2">
    <property type="entry name" value="HTH-TYPE TRANSCRIPTIONAL REGULATOR EXSA"/>
    <property type="match status" value="1"/>
</dbReference>
<dbReference type="SMART" id="SM00342">
    <property type="entry name" value="HTH_ARAC"/>
    <property type="match status" value="1"/>
</dbReference>
<dbReference type="InterPro" id="IPR011006">
    <property type="entry name" value="CheY-like_superfamily"/>
</dbReference>
<dbReference type="CDD" id="cd17536">
    <property type="entry name" value="REC_YesN-like"/>
    <property type="match status" value="1"/>
</dbReference>
<dbReference type="InterPro" id="IPR018060">
    <property type="entry name" value="HTH_AraC"/>
</dbReference>
<keyword evidence="2" id="KW-0805">Transcription regulation</keyword>
<protein>
    <recommendedName>
        <fullName evidence="1">Stage 0 sporulation protein A homolog</fullName>
    </recommendedName>
</protein>
<evidence type="ECO:0000313" key="10">
    <source>
        <dbReference type="Proteomes" id="UP001524473"/>
    </source>
</evidence>
<dbReference type="InterPro" id="IPR018062">
    <property type="entry name" value="HTH_AraC-typ_CS"/>
</dbReference>
<evidence type="ECO:0000313" key="9">
    <source>
        <dbReference type="EMBL" id="MCQ4839766.1"/>
    </source>
</evidence>
<dbReference type="InterPro" id="IPR020449">
    <property type="entry name" value="Tscrpt_reg_AraC-type_HTH"/>
</dbReference>
<gene>
    <name evidence="9" type="ORF">NE695_07555</name>
</gene>
<proteinExistence type="predicted"/>
<comment type="function">
    <text evidence="5">May play the central regulatory role in sporulation. It may be an element of the effector pathway responsible for the activation of sporulation genes in response to nutritional stress. Spo0A may act in concert with spo0H (a sigma factor) to control the expression of some genes that are critical to the sporulation process.</text>
</comment>
<dbReference type="RefSeq" id="WP_066862762.1">
    <property type="nucleotide sequence ID" value="NZ_CABKVV010000013.1"/>
</dbReference>
<dbReference type="Gene3D" id="3.40.50.2300">
    <property type="match status" value="1"/>
</dbReference>
<evidence type="ECO:0000256" key="1">
    <source>
        <dbReference type="ARBA" id="ARBA00018672"/>
    </source>
</evidence>
<evidence type="ECO:0000256" key="3">
    <source>
        <dbReference type="ARBA" id="ARBA00023125"/>
    </source>
</evidence>
<evidence type="ECO:0000259" key="7">
    <source>
        <dbReference type="PROSITE" id="PS01124"/>
    </source>
</evidence>
<dbReference type="Pfam" id="PF00072">
    <property type="entry name" value="Response_reg"/>
    <property type="match status" value="1"/>
</dbReference>
<dbReference type="PROSITE" id="PS00041">
    <property type="entry name" value="HTH_ARAC_FAMILY_1"/>
    <property type="match status" value="1"/>
</dbReference>
<dbReference type="GeneID" id="90532006"/>
<organism evidence="9 10">
    <name type="scientific">Neglectibacter timonensis</name>
    <dbReference type="NCBI Taxonomy" id="1776382"/>
    <lineage>
        <taxon>Bacteria</taxon>
        <taxon>Bacillati</taxon>
        <taxon>Bacillota</taxon>
        <taxon>Clostridia</taxon>
        <taxon>Eubacteriales</taxon>
        <taxon>Oscillospiraceae</taxon>
        <taxon>Neglectibacter</taxon>
    </lineage>
</organism>
<dbReference type="InterPro" id="IPR009057">
    <property type="entry name" value="Homeodomain-like_sf"/>
</dbReference>
<dbReference type="PRINTS" id="PR00032">
    <property type="entry name" value="HTHARAC"/>
</dbReference>
<keyword evidence="10" id="KW-1185">Reference proteome</keyword>
<name>A0ABT1RYL3_9FIRM</name>
<dbReference type="SUPFAM" id="SSF52172">
    <property type="entry name" value="CheY-like"/>
    <property type="match status" value="1"/>
</dbReference>
<comment type="caution">
    <text evidence="9">The sequence shown here is derived from an EMBL/GenBank/DDBJ whole genome shotgun (WGS) entry which is preliminary data.</text>
</comment>
<sequence length="485" mass="54992">MKRLLIVEDEKMIRQGLRVMAQRSPVEISEILDCKNGEEALEILRGTEVDVMFTDVRMPNMDGITLVQRLQTLPHPPLTVIISGYDDFSYAVEALRCGAKEYLLKPVEREDISQVLQRLEGMLQESQKSRSRPSPQGVGCQPLKYFLLNPNVTTSEREAARVLFESWVEKGPYLVAACREKLESPGADLPFLCLENVDDTACLYLIREPQWPHLAATCFAGKRAGLSRPQTDFSQLPEACRIAVECWTRAFLTDAELIQPNGMPEQEAPPLSQEDAARIAQLIGTEKLDQVQALLDKFFLLAGSGKLSGVSFSGSIANLLHQVETLYRNKLANRVDRLHPLYHPYSYPSLQDFQTALWNFLTEANKSILQQHSASRKTGKMEEAVAYIQQNYQRDLNMAMVSNHISVSYSFFSQAFKEYTGMNFINYLKDLRIQHAKELLVTTDLHIAEISLQAGFENEKHFMKVFRSMVGVSPTEYRRNTGKKS</sequence>
<evidence type="ECO:0000256" key="2">
    <source>
        <dbReference type="ARBA" id="ARBA00023015"/>
    </source>
</evidence>
<dbReference type="SUPFAM" id="SSF46689">
    <property type="entry name" value="Homeodomain-like"/>
    <property type="match status" value="2"/>
</dbReference>
<dbReference type="PROSITE" id="PS01124">
    <property type="entry name" value="HTH_ARAC_FAMILY_2"/>
    <property type="match status" value="1"/>
</dbReference>